<dbReference type="PANTHER" id="PTHR33908">
    <property type="entry name" value="MANNOSYLTRANSFERASE YKCB-RELATED"/>
    <property type="match status" value="1"/>
</dbReference>
<protein>
    <recommendedName>
        <fullName evidence="9">Glycosyltransferase RgtA/B/C/D-like domain-containing protein</fullName>
    </recommendedName>
</protein>
<accession>A0A1F6DBS5</accession>
<feature type="transmembrane region" description="Helical" evidence="8">
    <location>
        <begin position="352"/>
        <end position="369"/>
    </location>
</feature>
<feature type="transmembrane region" description="Helical" evidence="8">
    <location>
        <begin position="381"/>
        <end position="401"/>
    </location>
</feature>
<evidence type="ECO:0000313" key="11">
    <source>
        <dbReference type="Proteomes" id="UP000176377"/>
    </source>
</evidence>
<keyword evidence="4" id="KW-0808">Transferase</keyword>
<comment type="caution">
    <text evidence="10">The sequence shown here is derived from an EMBL/GenBank/DDBJ whole genome shotgun (WGS) entry which is preliminary data.</text>
</comment>
<keyword evidence="3" id="KW-0328">Glycosyltransferase</keyword>
<dbReference type="AlphaFoldDB" id="A0A1F6DBS5"/>
<dbReference type="GO" id="GO:0009103">
    <property type="term" value="P:lipopolysaccharide biosynthetic process"/>
    <property type="evidence" value="ECO:0007669"/>
    <property type="project" value="UniProtKB-ARBA"/>
</dbReference>
<proteinExistence type="predicted"/>
<comment type="subcellular location">
    <subcellularLocation>
        <location evidence="1">Cell membrane</location>
        <topology evidence="1">Multi-pass membrane protein</topology>
    </subcellularLocation>
</comment>
<evidence type="ECO:0000256" key="4">
    <source>
        <dbReference type="ARBA" id="ARBA00022679"/>
    </source>
</evidence>
<evidence type="ECO:0000259" key="9">
    <source>
        <dbReference type="Pfam" id="PF13231"/>
    </source>
</evidence>
<evidence type="ECO:0000256" key="2">
    <source>
        <dbReference type="ARBA" id="ARBA00022475"/>
    </source>
</evidence>
<feature type="transmembrane region" description="Helical" evidence="8">
    <location>
        <begin position="83"/>
        <end position="108"/>
    </location>
</feature>
<evidence type="ECO:0000313" key="10">
    <source>
        <dbReference type="EMBL" id="OGG58874.1"/>
    </source>
</evidence>
<feature type="transmembrane region" description="Helical" evidence="8">
    <location>
        <begin position="213"/>
        <end position="232"/>
    </location>
</feature>
<feature type="transmembrane region" description="Helical" evidence="8">
    <location>
        <begin position="407"/>
        <end position="423"/>
    </location>
</feature>
<keyword evidence="5 8" id="KW-0812">Transmembrane</keyword>
<dbReference type="InterPro" id="IPR050297">
    <property type="entry name" value="LipidA_mod_glycosyltrf_83"/>
</dbReference>
<evidence type="ECO:0000256" key="3">
    <source>
        <dbReference type="ARBA" id="ARBA00022676"/>
    </source>
</evidence>
<feature type="transmembrane region" description="Helical" evidence="8">
    <location>
        <begin position="142"/>
        <end position="162"/>
    </location>
</feature>
<keyword evidence="7 8" id="KW-0472">Membrane</keyword>
<keyword evidence="2" id="KW-1003">Cell membrane</keyword>
<evidence type="ECO:0000256" key="5">
    <source>
        <dbReference type="ARBA" id="ARBA00022692"/>
    </source>
</evidence>
<reference evidence="10 11" key="1">
    <citation type="journal article" date="2016" name="Nat. Commun.">
        <title>Thousands of microbial genomes shed light on interconnected biogeochemical processes in an aquifer system.</title>
        <authorList>
            <person name="Anantharaman K."/>
            <person name="Brown C.T."/>
            <person name="Hug L.A."/>
            <person name="Sharon I."/>
            <person name="Castelle C.J."/>
            <person name="Probst A.J."/>
            <person name="Thomas B.C."/>
            <person name="Singh A."/>
            <person name="Wilkins M.J."/>
            <person name="Karaoz U."/>
            <person name="Brodie E.L."/>
            <person name="Williams K.H."/>
            <person name="Hubbard S.S."/>
            <person name="Banfield J.F."/>
        </authorList>
    </citation>
    <scope>NUCLEOTIDE SEQUENCE [LARGE SCALE GENOMIC DNA]</scope>
</reference>
<keyword evidence="6 8" id="KW-1133">Transmembrane helix</keyword>
<feature type="transmembrane region" description="Helical" evidence="8">
    <location>
        <begin position="182"/>
        <end position="201"/>
    </location>
</feature>
<organism evidence="10 11">
    <name type="scientific">Candidatus Kaiserbacteria bacterium RIFCSPHIGHO2_01_FULL_56_24</name>
    <dbReference type="NCBI Taxonomy" id="1798487"/>
    <lineage>
        <taxon>Bacteria</taxon>
        <taxon>Candidatus Kaiseribacteriota</taxon>
    </lineage>
</organism>
<dbReference type="Pfam" id="PF13231">
    <property type="entry name" value="PMT_2"/>
    <property type="match status" value="1"/>
</dbReference>
<dbReference type="GO" id="GO:0016763">
    <property type="term" value="F:pentosyltransferase activity"/>
    <property type="evidence" value="ECO:0007669"/>
    <property type="project" value="TreeGrafter"/>
</dbReference>
<evidence type="ECO:0000256" key="7">
    <source>
        <dbReference type="ARBA" id="ARBA00023136"/>
    </source>
</evidence>
<dbReference type="GO" id="GO:0005886">
    <property type="term" value="C:plasma membrane"/>
    <property type="evidence" value="ECO:0007669"/>
    <property type="project" value="UniProtKB-SubCell"/>
</dbReference>
<feature type="transmembrane region" description="Helical" evidence="8">
    <location>
        <begin position="7"/>
        <end position="29"/>
    </location>
</feature>
<feature type="domain" description="Glycosyltransferase RgtA/B/C/D-like" evidence="9">
    <location>
        <begin position="90"/>
        <end position="222"/>
    </location>
</feature>
<name>A0A1F6DBS5_9BACT</name>
<feature type="transmembrane region" description="Helical" evidence="8">
    <location>
        <begin position="114"/>
        <end position="130"/>
    </location>
</feature>
<dbReference type="Proteomes" id="UP000176377">
    <property type="component" value="Unassembled WGS sequence"/>
</dbReference>
<evidence type="ECO:0000256" key="1">
    <source>
        <dbReference type="ARBA" id="ARBA00004651"/>
    </source>
</evidence>
<evidence type="ECO:0000256" key="8">
    <source>
        <dbReference type="SAM" id="Phobius"/>
    </source>
</evidence>
<dbReference type="EMBL" id="MFLA01000026">
    <property type="protein sequence ID" value="OGG58874.1"/>
    <property type="molecule type" value="Genomic_DNA"/>
</dbReference>
<dbReference type="InterPro" id="IPR038731">
    <property type="entry name" value="RgtA/B/C-like"/>
</dbReference>
<evidence type="ECO:0000256" key="6">
    <source>
        <dbReference type="ARBA" id="ARBA00022989"/>
    </source>
</evidence>
<gene>
    <name evidence="10" type="ORF">A2765_00645</name>
</gene>
<sequence length="431" mass="49387">MQSYVKDLWALVLMMALAIANFTAFGLIHDPGWKDAADYSAYAKNLILGNGYSLDGITFSIYREPGVSLYLIPFYKVFGIESPIALLASSFTQALLLGLLGFLIYRILKQYGETWVALVAGICIASQPILGHHTNETGAETLFTVMLGVIFLICARIIRSPATTPWYWYALLGLACGYETLVRFQFVLFLPFIIFFFLLYARPLSWTIIRNTLIALAVFAVLPLSFASYIYANTGTLAVTSGRQNDMLYYRAVRAELTYGEITRYLRDWLWRSVSGGVNTQFLTDNEFKKLGYEYEILATTSEAVARIRSENIHTLLTRPGHYLYGNLVEMVKLVYIEHDYSDTLNRYFRPLQYLFIYSFFLFGLYQFFRTKNNWNVRLLIILALLFIAYNAISLSFLNIVPRFNTPYLFLYILIGFLGVVLFRRTKGVNS</sequence>
<dbReference type="PANTHER" id="PTHR33908:SF11">
    <property type="entry name" value="MEMBRANE PROTEIN"/>
    <property type="match status" value="1"/>
</dbReference>